<protein>
    <recommendedName>
        <fullName evidence="4">DUF937 domain-containing protein</fullName>
    </recommendedName>
</protein>
<dbReference type="InterPro" id="IPR009282">
    <property type="entry name" value="DUF937"/>
</dbReference>
<gene>
    <name evidence="2" type="ORF">Poly59_45580</name>
</gene>
<evidence type="ECO:0008006" key="4">
    <source>
        <dbReference type="Google" id="ProtNLM"/>
    </source>
</evidence>
<name>A0A5C6EI29_9BACT</name>
<dbReference type="Proteomes" id="UP000317977">
    <property type="component" value="Unassembled WGS sequence"/>
</dbReference>
<reference evidence="2 3" key="1">
    <citation type="submission" date="2019-02" db="EMBL/GenBank/DDBJ databases">
        <title>Deep-cultivation of Planctomycetes and their phenomic and genomic characterization uncovers novel biology.</title>
        <authorList>
            <person name="Wiegand S."/>
            <person name="Jogler M."/>
            <person name="Boedeker C."/>
            <person name="Pinto D."/>
            <person name="Vollmers J."/>
            <person name="Rivas-Marin E."/>
            <person name="Kohn T."/>
            <person name="Peeters S.H."/>
            <person name="Heuer A."/>
            <person name="Rast P."/>
            <person name="Oberbeckmann S."/>
            <person name="Bunk B."/>
            <person name="Jeske O."/>
            <person name="Meyerdierks A."/>
            <person name="Storesund J.E."/>
            <person name="Kallscheuer N."/>
            <person name="Luecker S."/>
            <person name="Lage O.M."/>
            <person name="Pohl T."/>
            <person name="Merkel B.J."/>
            <person name="Hornburger P."/>
            <person name="Mueller R.-W."/>
            <person name="Bruemmer F."/>
            <person name="Labrenz M."/>
            <person name="Spormann A.M."/>
            <person name="Op Den Camp H."/>
            <person name="Overmann J."/>
            <person name="Amann R."/>
            <person name="Jetten M.S.M."/>
            <person name="Mascher T."/>
            <person name="Medema M.H."/>
            <person name="Devos D.P."/>
            <person name="Kaster A.-K."/>
            <person name="Ovreas L."/>
            <person name="Rohde M."/>
            <person name="Galperin M.Y."/>
            <person name="Jogler C."/>
        </authorList>
    </citation>
    <scope>NUCLEOTIDE SEQUENCE [LARGE SCALE GENOMIC DNA]</scope>
    <source>
        <strain evidence="2 3">Poly59</strain>
    </source>
</reference>
<sequence length="384" mass="38721">MSINILDMVKSQIGGQIAGQIAGKFGVNEQTAKAGIDALLPTILGGLVSKVSSPGGTETLDRTLDEGDYDGGMLDNLGDIFSGNSGDELANKGGGVVSMIFGDKAAVLGPIIAKLTGMKSDSVMSMLAMLAPLVMSYLGKAKSSAGMDANGLASMLMSQKDSIASAMPPGVSDAMGLGLLPQSKPAATPAPAPAPQAAEGGGGGLAKILIPLVILGAVGYGCYKYIFAGIRPPGEQGNLIIEQDPNGANDGGYGPEEGSAPAAATPAEATPATTAATPEFDVTKMPAMFKSLGSTFEEITDVESAKAAMPKLETMDKQLDAASSSLAAVPELVRGPIIKTLQDNMPAVESAIEKALAIPGVGDVLKPIVDSMMSKIKPLLGDAS</sequence>
<proteinExistence type="predicted"/>
<comment type="caution">
    <text evidence="2">The sequence shown here is derived from an EMBL/GenBank/DDBJ whole genome shotgun (WGS) entry which is preliminary data.</text>
</comment>
<dbReference type="Pfam" id="PF06078">
    <property type="entry name" value="DUF937"/>
    <property type="match status" value="1"/>
</dbReference>
<evidence type="ECO:0000256" key="1">
    <source>
        <dbReference type="SAM" id="MobiDB-lite"/>
    </source>
</evidence>
<feature type="compositionally biased region" description="Low complexity" evidence="1">
    <location>
        <begin position="260"/>
        <end position="276"/>
    </location>
</feature>
<evidence type="ECO:0000313" key="2">
    <source>
        <dbReference type="EMBL" id="TWU47717.1"/>
    </source>
</evidence>
<feature type="region of interest" description="Disordered" evidence="1">
    <location>
        <begin position="238"/>
        <end position="276"/>
    </location>
</feature>
<evidence type="ECO:0000313" key="3">
    <source>
        <dbReference type="Proteomes" id="UP000317977"/>
    </source>
</evidence>
<dbReference type="OrthoDB" id="272354at2"/>
<accession>A0A5C6EI29</accession>
<dbReference type="AlphaFoldDB" id="A0A5C6EI29"/>
<organism evidence="2 3">
    <name type="scientific">Rubripirellula reticaptiva</name>
    <dbReference type="NCBI Taxonomy" id="2528013"/>
    <lineage>
        <taxon>Bacteria</taxon>
        <taxon>Pseudomonadati</taxon>
        <taxon>Planctomycetota</taxon>
        <taxon>Planctomycetia</taxon>
        <taxon>Pirellulales</taxon>
        <taxon>Pirellulaceae</taxon>
        <taxon>Rubripirellula</taxon>
    </lineage>
</organism>
<dbReference type="EMBL" id="SJPX01000005">
    <property type="protein sequence ID" value="TWU47717.1"/>
    <property type="molecule type" value="Genomic_DNA"/>
</dbReference>
<dbReference type="RefSeq" id="WP_146536189.1">
    <property type="nucleotide sequence ID" value="NZ_SJPX01000005.1"/>
</dbReference>
<keyword evidence="3" id="KW-1185">Reference proteome</keyword>